<dbReference type="RefSeq" id="WP_134211950.1">
    <property type="nucleotide sequence ID" value="NZ_QFFZ01000001.1"/>
</dbReference>
<dbReference type="Pfam" id="PF09527">
    <property type="entry name" value="ATPase_gene1"/>
    <property type="match status" value="1"/>
</dbReference>
<keyword evidence="3" id="KW-1185">Reference proteome</keyword>
<keyword evidence="1" id="KW-0472">Membrane</keyword>
<feature type="transmembrane region" description="Helical" evidence="1">
    <location>
        <begin position="56"/>
        <end position="74"/>
    </location>
</feature>
<evidence type="ECO:0000313" key="2">
    <source>
        <dbReference type="EMBL" id="TEB13634.1"/>
    </source>
</evidence>
<dbReference type="AlphaFoldDB" id="A0A4Y7RXD5"/>
<dbReference type="Proteomes" id="UP000297597">
    <property type="component" value="Unassembled WGS sequence"/>
</dbReference>
<sequence length="84" mass="9240">MPDKKDREKETKEPGRFGAFQALALTTTIGMELAITVVLGYYGGKYLDMKYATSPWFLLTGVLVGLAVGVAGVFKTLQGFFERE</sequence>
<proteinExistence type="predicted"/>
<dbReference type="EMBL" id="QFFZ01000001">
    <property type="protein sequence ID" value="TEB13634.1"/>
    <property type="molecule type" value="Genomic_DNA"/>
</dbReference>
<evidence type="ECO:0000256" key="1">
    <source>
        <dbReference type="SAM" id="Phobius"/>
    </source>
</evidence>
<organism evidence="2 3">
    <name type="scientific">Pelotomaculum propionicicum</name>
    <dbReference type="NCBI Taxonomy" id="258475"/>
    <lineage>
        <taxon>Bacteria</taxon>
        <taxon>Bacillati</taxon>
        <taxon>Bacillota</taxon>
        <taxon>Clostridia</taxon>
        <taxon>Eubacteriales</taxon>
        <taxon>Desulfotomaculaceae</taxon>
        <taxon>Pelotomaculum</taxon>
    </lineage>
</organism>
<comment type="caution">
    <text evidence="2">The sequence shown here is derived from an EMBL/GenBank/DDBJ whole genome shotgun (WGS) entry which is preliminary data.</text>
</comment>
<keyword evidence="1" id="KW-0812">Transmembrane</keyword>
<gene>
    <name evidence="2" type="ORF">Pmgp_00034</name>
</gene>
<evidence type="ECO:0000313" key="3">
    <source>
        <dbReference type="Proteomes" id="UP000297597"/>
    </source>
</evidence>
<feature type="transmembrane region" description="Helical" evidence="1">
    <location>
        <begin position="20"/>
        <end position="44"/>
    </location>
</feature>
<evidence type="ECO:0008006" key="4">
    <source>
        <dbReference type="Google" id="ProtNLM"/>
    </source>
</evidence>
<keyword evidence="1" id="KW-1133">Transmembrane helix</keyword>
<reference evidence="2 3" key="1">
    <citation type="journal article" date="2018" name="Environ. Microbiol.">
        <title>Novel energy conservation strategies and behaviour of Pelotomaculum schinkii driving syntrophic propionate catabolism.</title>
        <authorList>
            <person name="Hidalgo-Ahumada C.A.P."/>
            <person name="Nobu M.K."/>
            <person name="Narihiro T."/>
            <person name="Tamaki H."/>
            <person name="Liu W.T."/>
            <person name="Kamagata Y."/>
            <person name="Stams A.J.M."/>
            <person name="Imachi H."/>
            <person name="Sousa D.Z."/>
        </authorList>
    </citation>
    <scope>NUCLEOTIDE SEQUENCE [LARGE SCALE GENOMIC DNA]</scope>
    <source>
        <strain evidence="2 3">MGP</strain>
    </source>
</reference>
<dbReference type="OrthoDB" id="1683450at2"/>
<protein>
    <recommendedName>
        <fullName evidence="4">ATP synthase protein I</fullName>
    </recommendedName>
</protein>
<name>A0A4Y7RXD5_9FIRM</name>
<dbReference type="InterPro" id="IPR032820">
    <property type="entry name" value="ATPase_put"/>
</dbReference>
<accession>A0A4Y7RXD5</accession>